<reference evidence="1 2" key="1">
    <citation type="submission" date="2019-03" db="EMBL/GenBank/DDBJ databases">
        <title>Genomic Encyclopedia of Type Strains, Phase IV (KMG-IV): sequencing the most valuable type-strain genomes for metagenomic binning, comparative biology and taxonomic classification.</title>
        <authorList>
            <person name="Goeker M."/>
        </authorList>
    </citation>
    <scope>NUCLEOTIDE SEQUENCE [LARGE SCALE GENOMIC DNA]</scope>
    <source>
        <strain evidence="1 2">DSM 103428</strain>
    </source>
</reference>
<evidence type="ECO:0000313" key="1">
    <source>
        <dbReference type="EMBL" id="TCK72545.1"/>
    </source>
</evidence>
<evidence type="ECO:0000313" key="2">
    <source>
        <dbReference type="Proteomes" id="UP000295210"/>
    </source>
</evidence>
<dbReference type="RefSeq" id="WP_131995993.1">
    <property type="nucleotide sequence ID" value="NZ_SMGK01000003.1"/>
</dbReference>
<gene>
    <name evidence="1" type="ORF">C7378_2128</name>
</gene>
<keyword evidence="2" id="KW-1185">Reference proteome</keyword>
<dbReference type="EMBL" id="SMGK01000003">
    <property type="protein sequence ID" value="TCK72545.1"/>
    <property type="molecule type" value="Genomic_DNA"/>
</dbReference>
<dbReference type="OrthoDB" id="116383at2"/>
<proteinExistence type="predicted"/>
<accession>A0A4R1L3E3</accession>
<sequence length="185" mass="19961">MEADWAVEIGSDLPSIVVPWEGFRNLRVELGAASHLPEAAAYPALIHILQHMNSAASPLLTSKCDVWPLGPEEIDPFEFEAGHTSCTAGLASYIDVITLQPACFSSFQWHEKWAARLVAELRSRAIRQARVDLVLRAASYEGADGFGMTLYAAACGSDSQSVIPIWQTVLEAASDATIRTGSTGE</sequence>
<dbReference type="Proteomes" id="UP000295210">
    <property type="component" value="Unassembled WGS sequence"/>
</dbReference>
<protein>
    <submittedName>
        <fullName evidence="1">Uncharacterized protein</fullName>
    </submittedName>
</protein>
<comment type="caution">
    <text evidence="1">The sequence shown here is derived from an EMBL/GenBank/DDBJ whole genome shotgun (WGS) entry which is preliminary data.</text>
</comment>
<dbReference type="AlphaFoldDB" id="A0A4R1L3E3"/>
<name>A0A4R1L3E3_9BACT</name>
<organism evidence="1 2">
    <name type="scientific">Acidipila rosea</name>
    <dbReference type="NCBI Taxonomy" id="768535"/>
    <lineage>
        <taxon>Bacteria</taxon>
        <taxon>Pseudomonadati</taxon>
        <taxon>Acidobacteriota</taxon>
        <taxon>Terriglobia</taxon>
        <taxon>Terriglobales</taxon>
        <taxon>Acidobacteriaceae</taxon>
        <taxon>Acidipila</taxon>
    </lineage>
</organism>